<dbReference type="Proteomes" id="UP001564657">
    <property type="component" value="Unassembled WGS sequence"/>
</dbReference>
<gene>
    <name evidence="2" type="ORF">AB8U03_10085</name>
</gene>
<organism evidence="2 3">
    <name type="scientific">Clostridium moutaii</name>
    <dbReference type="NCBI Taxonomy" id="3240932"/>
    <lineage>
        <taxon>Bacteria</taxon>
        <taxon>Bacillati</taxon>
        <taxon>Bacillota</taxon>
        <taxon>Clostridia</taxon>
        <taxon>Eubacteriales</taxon>
        <taxon>Clostridiaceae</taxon>
        <taxon>Clostridium</taxon>
    </lineage>
</organism>
<sequence length="130" mass="15201">MRKNNFHRLKSNKSLRSLKFKIGAMIIGIIILSGIFISFPHFFRNTYTVTIASKQIKKQNNSTEYLIYTQIGNGDTRVFKNTNSLLEFKFNSEDVYGGFRINRKYEIKTYGFRIPLLSSYENIIKVKAIE</sequence>
<protein>
    <submittedName>
        <fullName evidence="2">DUF1523 family protein</fullName>
    </submittedName>
</protein>
<dbReference type="InterPro" id="IPR011088">
    <property type="entry name" value="Phage_phiNM3_A0EWY4"/>
</dbReference>
<accession>A0ABV4BUM6</accession>
<dbReference type="Pfam" id="PF07509">
    <property type="entry name" value="DUF1523"/>
    <property type="match status" value="1"/>
</dbReference>
<name>A0ABV4BUM6_9CLOT</name>
<evidence type="ECO:0000256" key="1">
    <source>
        <dbReference type="SAM" id="Phobius"/>
    </source>
</evidence>
<proteinExistence type="predicted"/>
<comment type="caution">
    <text evidence="2">The sequence shown here is derived from an EMBL/GenBank/DDBJ whole genome shotgun (WGS) entry which is preliminary data.</text>
</comment>
<keyword evidence="1" id="KW-0472">Membrane</keyword>
<dbReference type="RefSeq" id="WP_369704425.1">
    <property type="nucleotide sequence ID" value="NZ_JBGEWD010000008.1"/>
</dbReference>
<evidence type="ECO:0000313" key="3">
    <source>
        <dbReference type="Proteomes" id="UP001564657"/>
    </source>
</evidence>
<feature type="transmembrane region" description="Helical" evidence="1">
    <location>
        <begin position="20"/>
        <end position="43"/>
    </location>
</feature>
<evidence type="ECO:0000313" key="2">
    <source>
        <dbReference type="EMBL" id="MEY8000538.1"/>
    </source>
</evidence>
<keyword evidence="1" id="KW-0812">Transmembrane</keyword>
<reference evidence="2 3" key="1">
    <citation type="submission" date="2024-08" db="EMBL/GenBank/DDBJ databases">
        <title>Clostridium lapicellarii sp. nov., and Clostridium renhuaiense sp. nov., two species isolated from the mud in a fermentation cellar used for producing sauce-flavour Chinese liquors.</title>
        <authorList>
            <person name="Yang F."/>
            <person name="Wang H."/>
            <person name="Chen L.Q."/>
            <person name="Zhou N."/>
            <person name="Lu J.J."/>
            <person name="Pu X.X."/>
            <person name="Wan B."/>
            <person name="Wang L."/>
            <person name="Liu S.J."/>
        </authorList>
    </citation>
    <scope>NUCLEOTIDE SEQUENCE [LARGE SCALE GENOMIC DNA]</scope>
    <source>
        <strain evidence="2 3">MT-5</strain>
    </source>
</reference>
<keyword evidence="1" id="KW-1133">Transmembrane helix</keyword>
<dbReference type="EMBL" id="JBGEWD010000008">
    <property type="protein sequence ID" value="MEY8000538.1"/>
    <property type="molecule type" value="Genomic_DNA"/>
</dbReference>
<keyword evidence="3" id="KW-1185">Reference proteome</keyword>